<keyword evidence="5" id="KW-0677">Repeat</keyword>
<feature type="compositionally biased region" description="Polar residues" evidence="9">
    <location>
        <begin position="247"/>
        <end position="256"/>
    </location>
</feature>
<dbReference type="AlphaFoldDB" id="A0AAE1BA83"/>
<evidence type="ECO:0000256" key="5">
    <source>
        <dbReference type="ARBA" id="ARBA00022737"/>
    </source>
</evidence>
<keyword evidence="4 10" id="KW-0732">Signal</keyword>
<dbReference type="SMART" id="SM00209">
    <property type="entry name" value="TSP1"/>
    <property type="match status" value="1"/>
</dbReference>
<dbReference type="InterPro" id="IPR000884">
    <property type="entry name" value="TSP1_rpt"/>
</dbReference>
<dbReference type="PANTHER" id="PTHR24020">
    <property type="entry name" value="COLLAGEN ALPHA"/>
    <property type="match status" value="1"/>
</dbReference>
<dbReference type="PANTHER" id="PTHR24020:SF84">
    <property type="entry name" value="VWFA DOMAIN-CONTAINING PROTEIN"/>
    <property type="match status" value="1"/>
</dbReference>
<evidence type="ECO:0000256" key="8">
    <source>
        <dbReference type="ARBA" id="ARBA00023157"/>
    </source>
</evidence>
<comment type="subcellular location">
    <subcellularLocation>
        <location evidence="1">Secreted</location>
        <location evidence="1">Extracellular space</location>
        <location evidence="1">Extracellular matrix</location>
    </subcellularLocation>
</comment>
<evidence type="ECO:0000256" key="7">
    <source>
        <dbReference type="ARBA" id="ARBA00023119"/>
    </source>
</evidence>
<evidence type="ECO:0000313" key="12">
    <source>
        <dbReference type="EMBL" id="KAK3802432.1"/>
    </source>
</evidence>
<proteinExistence type="predicted"/>
<dbReference type="Pfam" id="PF00090">
    <property type="entry name" value="TSP_1"/>
    <property type="match status" value="1"/>
</dbReference>
<name>A0AAE1BA83_9GAST</name>
<evidence type="ECO:0000256" key="9">
    <source>
        <dbReference type="SAM" id="MobiDB-lite"/>
    </source>
</evidence>
<reference evidence="12" key="1">
    <citation type="journal article" date="2023" name="G3 (Bethesda)">
        <title>A reference genome for the long-term kleptoplast-retaining sea slug Elysia crispata morphotype clarki.</title>
        <authorList>
            <person name="Eastman K.E."/>
            <person name="Pendleton A.L."/>
            <person name="Shaikh M.A."/>
            <person name="Suttiyut T."/>
            <person name="Ogas R."/>
            <person name="Tomko P."/>
            <person name="Gavelis G."/>
            <person name="Widhalm J.R."/>
            <person name="Wisecaver J.H."/>
        </authorList>
    </citation>
    <scope>NUCLEOTIDE SEQUENCE</scope>
    <source>
        <strain evidence="12">ECLA1</strain>
    </source>
</reference>
<dbReference type="Gene3D" id="2.20.100.10">
    <property type="entry name" value="Thrombospondin type-1 (TSP1) repeat"/>
    <property type="match status" value="1"/>
</dbReference>
<evidence type="ECO:0000313" key="13">
    <source>
        <dbReference type="Proteomes" id="UP001283361"/>
    </source>
</evidence>
<dbReference type="Proteomes" id="UP001283361">
    <property type="component" value="Unassembled WGS sequence"/>
</dbReference>
<dbReference type="InterPro" id="IPR036383">
    <property type="entry name" value="TSP1_rpt_sf"/>
</dbReference>
<dbReference type="PRINTS" id="PR00453">
    <property type="entry name" value="VWFADOMAIN"/>
</dbReference>
<dbReference type="PROSITE" id="PS50092">
    <property type="entry name" value="TSP1"/>
    <property type="match status" value="1"/>
</dbReference>
<evidence type="ECO:0000256" key="3">
    <source>
        <dbReference type="ARBA" id="ARBA00022530"/>
    </source>
</evidence>
<keyword evidence="3" id="KW-0272">Extracellular matrix</keyword>
<keyword evidence="13" id="KW-1185">Reference proteome</keyword>
<dbReference type="EMBL" id="JAWDGP010000236">
    <property type="protein sequence ID" value="KAK3802432.1"/>
    <property type="molecule type" value="Genomic_DNA"/>
</dbReference>
<dbReference type="FunFam" id="2.20.100.10:FF:000001">
    <property type="entry name" value="semaphorin-5A isoform X1"/>
    <property type="match status" value="1"/>
</dbReference>
<dbReference type="FunFam" id="3.40.50.410:FF:000003">
    <property type="entry name" value="Collagen type VI alpha 3 chain"/>
    <property type="match status" value="1"/>
</dbReference>
<organism evidence="12 13">
    <name type="scientific">Elysia crispata</name>
    <name type="common">lettuce slug</name>
    <dbReference type="NCBI Taxonomy" id="231223"/>
    <lineage>
        <taxon>Eukaryota</taxon>
        <taxon>Metazoa</taxon>
        <taxon>Spiralia</taxon>
        <taxon>Lophotrochozoa</taxon>
        <taxon>Mollusca</taxon>
        <taxon>Gastropoda</taxon>
        <taxon>Heterobranchia</taxon>
        <taxon>Euthyneura</taxon>
        <taxon>Panpulmonata</taxon>
        <taxon>Sacoglossa</taxon>
        <taxon>Placobranchoidea</taxon>
        <taxon>Plakobranchidae</taxon>
        <taxon>Elysia</taxon>
    </lineage>
</organism>
<dbReference type="CDD" id="cd01472">
    <property type="entry name" value="vWA_collagen"/>
    <property type="match status" value="1"/>
</dbReference>
<dbReference type="GO" id="GO:0005581">
    <property type="term" value="C:collagen trimer"/>
    <property type="evidence" value="ECO:0007669"/>
    <property type="project" value="UniProtKB-KW"/>
</dbReference>
<dbReference type="InterPro" id="IPR050525">
    <property type="entry name" value="ECM_Assembly_Org"/>
</dbReference>
<feature type="signal peptide" evidence="10">
    <location>
        <begin position="1"/>
        <end position="18"/>
    </location>
</feature>
<dbReference type="PROSITE" id="PS50234">
    <property type="entry name" value="VWFA"/>
    <property type="match status" value="2"/>
</dbReference>
<keyword evidence="8" id="KW-1015">Disulfide bond</keyword>
<dbReference type="InterPro" id="IPR036465">
    <property type="entry name" value="vWFA_dom_sf"/>
</dbReference>
<dbReference type="SUPFAM" id="SSF82895">
    <property type="entry name" value="TSP-1 type 1 repeat"/>
    <property type="match status" value="1"/>
</dbReference>
<evidence type="ECO:0000256" key="4">
    <source>
        <dbReference type="ARBA" id="ARBA00022729"/>
    </source>
</evidence>
<protein>
    <recommendedName>
        <fullName evidence="11">VWFA domain-containing protein</fullName>
    </recommendedName>
</protein>
<sequence length="462" mass="50187">MMCLVLALLSLIAGSCFAQTTECSPDRQADIFLLLDASGSVGPRNFRLTLDFVDTIVDSFTIGSDNVRVGMATFARILDNHIRLDQYLNKPDLLEAVGAIRYTRGNTNTHKALKFARSEVFTDQNGGRGSAPNFLVVLTDGQSSYPKQTAAEANLLAQEDITVIAIGVGGNYNRTELEVIASSPDLVFDVKNFRSLNSIKDQMVSDICEGPVDGQWSAWGAWSPCSKTCGGGEQVRDRTCSKPAPSNGGQNCQGSAHETRTCSEDPCPAICASPKTADIVFLLDASHWVTPDEFLVGRDFFRSFVDAFNYDLDGVRIAIMPFGKRMGTLFHLSQIPSKDILLMGLPYITYVGGDTRTDFALNLARLQLFNKKFGDRDSAPNFLVLLSAGRSKNTPATESAASLLAKTDTKSYVIGVGDSTDQAEMEAIATTPNRVFTVEDFQSLGSIRDQLVSQICDEIEDA</sequence>
<evidence type="ECO:0000256" key="1">
    <source>
        <dbReference type="ARBA" id="ARBA00004498"/>
    </source>
</evidence>
<comment type="caution">
    <text evidence="12">The sequence shown here is derived from an EMBL/GenBank/DDBJ whole genome shotgun (WGS) entry which is preliminary data.</text>
</comment>
<evidence type="ECO:0000256" key="6">
    <source>
        <dbReference type="ARBA" id="ARBA00022889"/>
    </source>
</evidence>
<keyword evidence="7" id="KW-0176">Collagen</keyword>
<keyword evidence="6" id="KW-0130">Cell adhesion</keyword>
<dbReference type="SMART" id="SM00327">
    <property type="entry name" value="VWA"/>
    <property type="match status" value="2"/>
</dbReference>
<dbReference type="PRINTS" id="PR01705">
    <property type="entry name" value="TSP1REPEAT"/>
</dbReference>
<feature type="region of interest" description="Disordered" evidence="9">
    <location>
        <begin position="239"/>
        <end position="258"/>
    </location>
</feature>
<gene>
    <name evidence="12" type="ORF">RRG08_017617</name>
</gene>
<feature type="domain" description="VWFA" evidence="11">
    <location>
        <begin position="30"/>
        <end position="203"/>
    </location>
</feature>
<feature type="chain" id="PRO_5041993951" description="VWFA domain-containing protein" evidence="10">
    <location>
        <begin position="19"/>
        <end position="462"/>
    </location>
</feature>
<evidence type="ECO:0000256" key="10">
    <source>
        <dbReference type="SAM" id="SignalP"/>
    </source>
</evidence>
<accession>A0AAE1BA83</accession>
<dbReference type="InterPro" id="IPR002035">
    <property type="entry name" value="VWF_A"/>
</dbReference>
<dbReference type="Pfam" id="PF00092">
    <property type="entry name" value="VWA"/>
    <property type="match status" value="2"/>
</dbReference>
<feature type="domain" description="VWFA" evidence="11">
    <location>
        <begin position="278"/>
        <end position="451"/>
    </location>
</feature>
<dbReference type="SUPFAM" id="SSF53300">
    <property type="entry name" value="vWA-like"/>
    <property type="match status" value="2"/>
</dbReference>
<dbReference type="Gene3D" id="3.40.50.410">
    <property type="entry name" value="von Willebrand factor, type A domain"/>
    <property type="match status" value="2"/>
</dbReference>
<keyword evidence="2" id="KW-0964">Secreted</keyword>
<evidence type="ECO:0000256" key="2">
    <source>
        <dbReference type="ARBA" id="ARBA00022525"/>
    </source>
</evidence>
<evidence type="ECO:0000259" key="11">
    <source>
        <dbReference type="PROSITE" id="PS50234"/>
    </source>
</evidence>
<dbReference type="GO" id="GO:0007155">
    <property type="term" value="P:cell adhesion"/>
    <property type="evidence" value="ECO:0007669"/>
    <property type="project" value="UniProtKB-KW"/>
</dbReference>